<feature type="region of interest" description="Disordered" evidence="1">
    <location>
        <begin position="38"/>
        <end position="59"/>
    </location>
</feature>
<evidence type="ECO:0000256" key="1">
    <source>
        <dbReference type="SAM" id="MobiDB-lite"/>
    </source>
</evidence>
<comment type="caution">
    <text evidence="2">The sequence shown here is derived from an EMBL/GenBank/DDBJ whole genome shotgun (WGS) entry which is preliminary data.</text>
</comment>
<dbReference type="Proteomes" id="UP000807504">
    <property type="component" value="Unassembled WGS sequence"/>
</dbReference>
<proteinExistence type="predicted"/>
<keyword evidence="3" id="KW-1185">Reference proteome</keyword>
<reference evidence="2" key="1">
    <citation type="journal article" date="2020" name="bioRxiv">
        <title>Chromosome-level reference genome of the European wasp spider Argiope bruennichi: a resource for studies on range expansion and evolutionary adaptation.</title>
        <authorList>
            <person name="Sheffer M.M."/>
            <person name="Hoppe A."/>
            <person name="Krehenwinkel H."/>
            <person name="Uhl G."/>
            <person name="Kuss A.W."/>
            <person name="Jensen L."/>
            <person name="Jensen C."/>
            <person name="Gillespie R.G."/>
            <person name="Hoff K.J."/>
            <person name="Prost S."/>
        </authorList>
    </citation>
    <scope>NUCLEOTIDE SEQUENCE</scope>
</reference>
<evidence type="ECO:0000313" key="2">
    <source>
        <dbReference type="EMBL" id="KAF8791958.1"/>
    </source>
</evidence>
<dbReference type="EMBL" id="JABXBU010000003">
    <property type="protein sequence ID" value="KAF8791958.1"/>
    <property type="molecule type" value="Genomic_DNA"/>
</dbReference>
<feature type="region of interest" description="Disordered" evidence="1">
    <location>
        <begin position="99"/>
        <end position="119"/>
    </location>
</feature>
<name>A0A8T0FP63_ARGBR</name>
<sequence length="244" mass="27599">MPSATGRQFLASCAHVQPGSLSQSHLGVVTKRVTLNARDKQISNKTKTHTPRQRQQEKRKVAVLKKNIRKKNPSPPRSVLIANLVCDCADHFELDREKEREREKKKRCIPKSNREARRGSGRVLAEYEIKSFALASSFQRGDSDRQGRLQIYRYRARNLHIAVSPLPPSPPDSLLRSSAAPETAFHKCVGGETKIHPGRRVTSEESGKDRTRRNIPTQFSAVDTEIRFACPIPKNLDKLDALKY</sequence>
<accession>A0A8T0FP63</accession>
<protein>
    <submittedName>
        <fullName evidence="2">Uncharacterized protein</fullName>
    </submittedName>
</protein>
<evidence type="ECO:0000313" key="3">
    <source>
        <dbReference type="Proteomes" id="UP000807504"/>
    </source>
</evidence>
<organism evidence="2 3">
    <name type="scientific">Argiope bruennichi</name>
    <name type="common">Wasp spider</name>
    <name type="synonym">Aranea bruennichi</name>
    <dbReference type="NCBI Taxonomy" id="94029"/>
    <lineage>
        <taxon>Eukaryota</taxon>
        <taxon>Metazoa</taxon>
        <taxon>Ecdysozoa</taxon>
        <taxon>Arthropoda</taxon>
        <taxon>Chelicerata</taxon>
        <taxon>Arachnida</taxon>
        <taxon>Araneae</taxon>
        <taxon>Araneomorphae</taxon>
        <taxon>Entelegynae</taxon>
        <taxon>Araneoidea</taxon>
        <taxon>Araneidae</taxon>
        <taxon>Argiope</taxon>
    </lineage>
</organism>
<reference evidence="2" key="2">
    <citation type="submission" date="2020-06" db="EMBL/GenBank/DDBJ databases">
        <authorList>
            <person name="Sheffer M."/>
        </authorList>
    </citation>
    <scope>NUCLEOTIDE SEQUENCE</scope>
</reference>
<dbReference type="AlphaFoldDB" id="A0A8T0FP63"/>
<gene>
    <name evidence="2" type="ORF">HNY73_003616</name>
</gene>